<reference evidence="1" key="2">
    <citation type="journal article" date="2015" name="Data Brief">
        <title>Shoot transcriptome of the giant reed, Arundo donax.</title>
        <authorList>
            <person name="Barrero R.A."/>
            <person name="Guerrero F.D."/>
            <person name="Moolhuijzen P."/>
            <person name="Goolsby J.A."/>
            <person name="Tidwell J."/>
            <person name="Bellgard S.E."/>
            <person name="Bellgard M.I."/>
        </authorList>
    </citation>
    <scope>NUCLEOTIDE SEQUENCE</scope>
    <source>
        <tissue evidence="1">Shoot tissue taken approximately 20 cm above the soil surface</tissue>
    </source>
</reference>
<accession>A0A0A8XYT4</accession>
<protein>
    <submittedName>
        <fullName evidence="1">Uncharacterized protein</fullName>
    </submittedName>
</protein>
<dbReference type="EMBL" id="GBRH01280060">
    <property type="protein sequence ID" value="JAD17835.1"/>
    <property type="molecule type" value="Transcribed_RNA"/>
</dbReference>
<dbReference type="AlphaFoldDB" id="A0A0A8XYT4"/>
<evidence type="ECO:0000313" key="1">
    <source>
        <dbReference type="EMBL" id="JAD17835.1"/>
    </source>
</evidence>
<proteinExistence type="predicted"/>
<organism evidence="1">
    <name type="scientific">Arundo donax</name>
    <name type="common">Giant reed</name>
    <name type="synonym">Donax arundinaceus</name>
    <dbReference type="NCBI Taxonomy" id="35708"/>
    <lineage>
        <taxon>Eukaryota</taxon>
        <taxon>Viridiplantae</taxon>
        <taxon>Streptophyta</taxon>
        <taxon>Embryophyta</taxon>
        <taxon>Tracheophyta</taxon>
        <taxon>Spermatophyta</taxon>
        <taxon>Magnoliopsida</taxon>
        <taxon>Liliopsida</taxon>
        <taxon>Poales</taxon>
        <taxon>Poaceae</taxon>
        <taxon>PACMAD clade</taxon>
        <taxon>Arundinoideae</taxon>
        <taxon>Arundineae</taxon>
        <taxon>Arundo</taxon>
    </lineage>
</organism>
<name>A0A0A8XYT4_ARUDO</name>
<reference evidence="1" key="1">
    <citation type="submission" date="2014-09" db="EMBL/GenBank/DDBJ databases">
        <authorList>
            <person name="Magalhaes I.L.F."/>
            <person name="Oliveira U."/>
            <person name="Santos F.R."/>
            <person name="Vidigal T.H.D.A."/>
            <person name="Brescovit A.D."/>
            <person name="Santos A.J."/>
        </authorList>
    </citation>
    <scope>NUCLEOTIDE SEQUENCE</scope>
    <source>
        <tissue evidence="1">Shoot tissue taken approximately 20 cm above the soil surface</tissue>
    </source>
</reference>
<sequence length="33" mass="3671">MLSVCIISFMTMRNETSSLNCSIYLVQVSPSCL</sequence>